<dbReference type="SUPFAM" id="SSF51206">
    <property type="entry name" value="cAMP-binding domain-like"/>
    <property type="match status" value="1"/>
</dbReference>
<accession>A0ABY1QIG0</accession>
<name>A0ABY1QIG0_9SPHN</name>
<dbReference type="InterPro" id="IPR018490">
    <property type="entry name" value="cNMP-bd_dom_sf"/>
</dbReference>
<evidence type="ECO:0000256" key="3">
    <source>
        <dbReference type="ARBA" id="ARBA00023163"/>
    </source>
</evidence>
<protein>
    <submittedName>
        <fullName evidence="5">cAMP-binding domain of CRP or a regulatory subunit of cAMP-dependent protein kinases</fullName>
    </submittedName>
</protein>
<reference evidence="5 6" key="1">
    <citation type="submission" date="2017-05" db="EMBL/GenBank/DDBJ databases">
        <authorList>
            <person name="Varghese N."/>
            <person name="Submissions S."/>
        </authorList>
    </citation>
    <scope>NUCLEOTIDE SEQUENCE [LARGE SCALE GENOMIC DNA]</scope>
    <source>
        <strain evidence="5 6">SM16</strain>
    </source>
</reference>
<keyword evidence="3" id="KW-0804">Transcription</keyword>
<keyword evidence="6" id="KW-1185">Reference proteome</keyword>
<proteinExistence type="predicted"/>
<dbReference type="Gene3D" id="1.10.10.10">
    <property type="entry name" value="Winged helix-like DNA-binding domain superfamily/Winged helix DNA-binding domain"/>
    <property type="match status" value="1"/>
</dbReference>
<dbReference type="InterPro" id="IPR014710">
    <property type="entry name" value="RmlC-like_jellyroll"/>
</dbReference>
<evidence type="ECO:0000313" key="6">
    <source>
        <dbReference type="Proteomes" id="UP001157910"/>
    </source>
</evidence>
<dbReference type="Gene3D" id="2.60.120.10">
    <property type="entry name" value="Jelly Rolls"/>
    <property type="match status" value="1"/>
</dbReference>
<evidence type="ECO:0000256" key="2">
    <source>
        <dbReference type="ARBA" id="ARBA00023125"/>
    </source>
</evidence>
<keyword evidence="1" id="KW-0805">Transcription regulation</keyword>
<dbReference type="InterPro" id="IPR036388">
    <property type="entry name" value="WH-like_DNA-bd_sf"/>
</dbReference>
<dbReference type="PROSITE" id="PS51063">
    <property type="entry name" value="HTH_CRP_2"/>
    <property type="match status" value="1"/>
</dbReference>
<evidence type="ECO:0000313" key="5">
    <source>
        <dbReference type="EMBL" id="SMP72257.1"/>
    </source>
</evidence>
<dbReference type="Proteomes" id="UP001157910">
    <property type="component" value="Unassembled WGS sequence"/>
</dbReference>
<evidence type="ECO:0000256" key="1">
    <source>
        <dbReference type="ARBA" id="ARBA00023015"/>
    </source>
</evidence>
<dbReference type="InterPro" id="IPR036390">
    <property type="entry name" value="WH_DNA-bd_sf"/>
</dbReference>
<keyword evidence="2" id="KW-0238">DNA-binding</keyword>
<dbReference type="InterPro" id="IPR012318">
    <property type="entry name" value="HTH_CRP"/>
</dbReference>
<gene>
    <name evidence="5" type="ORF">SAMN06296065_106171</name>
</gene>
<dbReference type="SUPFAM" id="SSF46785">
    <property type="entry name" value="Winged helix' DNA-binding domain"/>
    <property type="match status" value="1"/>
</dbReference>
<comment type="caution">
    <text evidence="5">The sequence shown here is derived from an EMBL/GenBank/DDBJ whole genome shotgun (WGS) entry which is preliminary data.</text>
</comment>
<feature type="domain" description="HTH crp-type" evidence="4">
    <location>
        <begin position="176"/>
        <end position="250"/>
    </location>
</feature>
<dbReference type="Pfam" id="PF13545">
    <property type="entry name" value="HTH_Crp_2"/>
    <property type="match status" value="1"/>
</dbReference>
<organism evidence="5 6">
    <name type="scientific">Novosphingobium panipatense</name>
    <dbReference type="NCBI Taxonomy" id="428991"/>
    <lineage>
        <taxon>Bacteria</taxon>
        <taxon>Pseudomonadati</taxon>
        <taxon>Pseudomonadota</taxon>
        <taxon>Alphaproteobacteria</taxon>
        <taxon>Sphingomonadales</taxon>
        <taxon>Sphingomonadaceae</taxon>
        <taxon>Novosphingobium</taxon>
    </lineage>
</organism>
<dbReference type="EMBL" id="FXUI01000006">
    <property type="protein sequence ID" value="SMP72257.1"/>
    <property type="molecule type" value="Genomic_DNA"/>
</dbReference>
<sequence>MRLFVFHLRAALFWPPYVERKACCLSRLLDEGLNRFLARLLLRSELSVAERDAILRLRGRVAEVPRGRELVLPERPVEQAILVIEGLIARFDQMNDGRRQITALHIAGDVSDLHSVPVPVPAWGIEAAANSTIALISHDDIRAAAVKFPALAFAFWRDTVVDASILAKWTANLGRADAATRLAHLLCEIGTRMEVAGVGGRDDFSLGLTQAQLADTLGLTTVHVNRTVMALKGLVGLSFAGGRVQVDNWPALAHIGAYDDGYLMLDKDAAAQEWASIS</sequence>
<evidence type="ECO:0000259" key="4">
    <source>
        <dbReference type="PROSITE" id="PS51063"/>
    </source>
</evidence>